<feature type="compositionally biased region" description="Basic residues" evidence="1">
    <location>
        <begin position="17"/>
        <end position="29"/>
    </location>
</feature>
<proteinExistence type="predicted"/>
<evidence type="ECO:0000313" key="3">
    <source>
        <dbReference type="Proteomes" id="UP000233469"/>
    </source>
</evidence>
<protein>
    <submittedName>
        <fullName evidence="2">Uncharacterized protein</fullName>
    </submittedName>
</protein>
<feature type="region of interest" description="Disordered" evidence="1">
    <location>
        <begin position="1"/>
        <end position="50"/>
    </location>
</feature>
<dbReference type="Proteomes" id="UP000233469">
    <property type="component" value="Unassembled WGS sequence"/>
</dbReference>
<organism evidence="2 3">
    <name type="scientific">Rhizophagus irregularis</name>
    <dbReference type="NCBI Taxonomy" id="588596"/>
    <lineage>
        <taxon>Eukaryota</taxon>
        <taxon>Fungi</taxon>
        <taxon>Fungi incertae sedis</taxon>
        <taxon>Mucoromycota</taxon>
        <taxon>Glomeromycotina</taxon>
        <taxon>Glomeromycetes</taxon>
        <taxon>Glomerales</taxon>
        <taxon>Glomeraceae</taxon>
        <taxon>Rhizophagus</taxon>
    </lineage>
</organism>
<evidence type="ECO:0000256" key="1">
    <source>
        <dbReference type="SAM" id="MobiDB-lite"/>
    </source>
</evidence>
<name>A0A2N1N2E8_9GLOM</name>
<reference evidence="2 3" key="1">
    <citation type="submission" date="2016-04" db="EMBL/GenBank/DDBJ databases">
        <title>Genome analyses suggest a sexual origin of heterokaryosis in a supposedly ancient asexual fungus.</title>
        <authorList>
            <person name="Ropars J."/>
            <person name="Sedzielewska K."/>
            <person name="Noel J."/>
            <person name="Charron P."/>
            <person name="Farinelli L."/>
            <person name="Marton T."/>
            <person name="Kruger M."/>
            <person name="Pelin A."/>
            <person name="Brachmann A."/>
            <person name="Corradi N."/>
        </authorList>
    </citation>
    <scope>NUCLEOTIDE SEQUENCE [LARGE SCALE GENOMIC DNA]</scope>
    <source>
        <strain evidence="2 3">C2</strain>
    </source>
</reference>
<dbReference type="AlphaFoldDB" id="A0A2N1N2E8"/>
<evidence type="ECO:0000313" key="2">
    <source>
        <dbReference type="EMBL" id="PKK68039.1"/>
    </source>
</evidence>
<sequence length="131" mass="14737">MTIKFSSIPHPKENKVTPKKATKKNKKQKIKTEKNLSKKHQTYTSTPSPYFRRLTPLLTTSTSKKYVSQELLPKNTGPACEPLGQLDFKGVGTKMHYFSTFQKAQGNVHMELPSYSIIGNSKTHDNGPNSI</sequence>
<reference evidence="2 3" key="2">
    <citation type="submission" date="2017-10" db="EMBL/GenBank/DDBJ databases">
        <title>Extensive intraspecific genome diversity in a model arbuscular mycorrhizal fungus.</title>
        <authorList>
            <person name="Chen E.C.H."/>
            <person name="Morin E."/>
            <person name="Baudet D."/>
            <person name="Noel J."/>
            <person name="Ndikumana S."/>
            <person name="Charron P."/>
            <person name="St-Onge C."/>
            <person name="Giorgi J."/>
            <person name="Grigoriev I.V."/>
            <person name="Roux C."/>
            <person name="Martin F.M."/>
            <person name="Corradi N."/>
        </authorList>
    </citation>
    <scope>NUCLEOTIDE SEQUENCE [LARGE SCALE GENOMIC DNA]</scope>
    <source>
        <strain evidence="2 3">C2</strain>
    </source>
</reference>
<comment type="caution">
    <text evidence="2">The sequence shown here is derived from an EMBL/GenBank/DDBJ whole genome shotgun (WGS) entry which is preliminary data.</text>
</comment>
<gene>
    <name evidence="2" type="ORF">RhiirC2_834500</name>
</gene>
<dbReference type="VEuPathDB" id="FungiDB:RhiirA1_427912"/>
<dbReference type="EMBL" id="LLXL01000888">
    <property type="protein sequence ID" value="PKK68039.1"/>
    <property type="molecule type" value="Genomic_DNA"/>
</dbReference>
<accession>A0A2N1N2E8</accession>